<organism evidence="1 2">
    <name type="scientific">Leptospira santarosai</name>
    <dbReference type="NCBI Taxonomy" id="28183"/>
    <lineage>
        <taxon>Bacteria</taxon>
        <taxon>Pseudomonadati</taxon>
        <taxon>Spirochaetota</taxon>
        <taxon>Spirochaetia</taxon>
        <taxon>Leptospirales</taxon>
        <taxon>Leptospiraceae</taxon>
        <taxon>Leptospira</taxon>
    </lineage>
</organism>
<evidence type="ECO:0000313" key="1">
    <source>
        <dbReference type="EMBL" id="ONF91241.1"/>
    </source>
</evidence>
<evidence type="ECO:0000313" key="2">
    <source>
        <dbReference type="Proteomes" id="UP000189337"/>
    </source>
</evidence>
<dbReference type="EMBL" id="MTSU01000024">
    <property type="protein sequence ID" value="ONF91241.1"/>
    <property type="molecule type" value="Genomic_DNA"/>
</dbReference>
<dbReference type="Proteomes" id="UP000189337">
    <property type="component" value="Unassembled WGS sequence"/>
</dbReference>
<accession>A0AB73MPA1</accession>
<reference evidence="1 2" key="1">
    <citation type="submission" date="2017-01" db="EMBL/GenBank/DDBJ databases">
        <title>Comparative genomic analysis of Brazilian Leptospira santarosai.</title>
        <authorList>
            <person name="Moreno L.Z."/>
            <person name="Miraglia F."/>
            <person name="Kremer F.S."/>
            <person name="Eslabao M.R."/>
            <person name="Lilenbaum W."/>
            <person name="Dellagostin O.A."/>
            <person name="Moreno A.M."/>
        </authorList>
    </citation>
    <scope>NUCLEOTIDE SEQUENCE [LARGE SCALE GENOMIC DNA]</scope>
    <source>
        <strain evidence="1 2">M52/8-19</strain>
    </source>
</reference>
<protein>
    <submittedName>
        <fullName evidence="1">Uncharacterized protein</fullName>
    </submittedName>
</protein>
<comment type="caution">
    <text evidence="1">The sequence shown here is derived from an EMBL/GenBank/DDBJ whole genome shotgun (WGS) entry which is preliminary data.</text>
</comment>
<dbReference type="AlphaFoldDB" id="A0AB73MPA1"/>
<gene>
    <name evidence="1" type="ORF">BWD14_17940</name>
</gene>
<proteinExistence type="predicted"/>
<name>A0AB73MPA1_9LEPT</name>
<sequence>MFQNLRGKINYYHSITLSLSQNPKRKCGSSYISRVKVQMKVGTSFKTWKRWSSYKLRLFRLFLP</sequence>